<evidence type="ECO:0000313" key="8">
    <source>
        <dbReference type="EMBL" id="KKK68876.1"/>
    </source>
</evidence>
<feature type="non-terminal residue" evidence="8">
    <location>
        <position position="1"/>
    </location>
</feature>
<feature type="transmembrane region" description="Helical" evidence="6">
    <location>
        <begin position="16"/>
        <end position="35"/>
    </location>
</feature>
<evidence type="ECO:0000256" key="2">
    <source>
        <dbReference type="ARBA" id="ARBA00022448"/>
    </source>
</evidence>
<feature type="transmembrane region" description="Helical" evidence="6">
    <location>
        <begin position="143"/>
        <end position="167"/>
    </location>
</feature>
<dbReference type="PANTHER" id="PTHR23505">
    <property type="entry name" value="SPINSTER"/>
    <property type="match status" value="1"/>
</dbReference>
<dbReference type="PROSITE" id="PS50850">
    <property type="entry name" value="MFS"/>
    <property type="match status" value="1"/>
</dbReference>
<protein>
    <recommendedName>
        <fullName evidence="7">Major facilitator superfamily (MFS) profile domain-containing protein</fullName>
    </recommendedName>
</protein>
<name>A0A0F9A9J4_9ZZZZ</name>
<dbReference type="Gene3D" id="1.20.1250.20">
    <property type="entry name" value="MFS general substrate transporter like domains"/>
    <property type="match status" value="1"/>
</dbReference>
<dbReference type="InterPro" id="IPR044770">
    <property type="entry name" value="MFS_spinster-like"/>
</dbReference>
<keyword evidence="3 6" id="KW-0812">Transmembrane</keyword>
<feature type="non-terminal residue" evidence="8">
    <location>
        <position position="377"/>
    </location>
</feature>
<comment type="caution">
    <text evidence="8">The sequence shown here is derived from an EMBL/GenBank/DDBJ whole genome shotgun (WGS) entry which is preliminary data.</text>
</comment>
<dbReference type="InterPro" id="IPR011701">
    <property type="entry name" value="MFS"/>
</dbReference>
<keyword evidence="2" id="KW-0813">Transport</keyword>
<dbReference type="GO" id="GO:0022857">
    <property type="term" value="F:transmembrane transporter activity"/>
    <property type="evidence" value="ECO:0007669"/>
    <property type="project" value="InterPro"/>
</dbReference>
<dbReference type="Pfam" id="PF07690">
    <property type="entry name" value="MFS_1"/>
    <property type="match status" value="1"/>
</dbReference>
<feature type="transmembrane region" description="Helical" evidence="6">
    <location>
        <begin position="173"/>
        <end position="192"/>
    </location>
</feature>
<accession>A0A0F9A9J4</accession>
<proteinExistence type="predicted"/>
<dbReference type="CDD" id="cd17328">
    <property type="entry name" value="MFS_spinster_like"/>
    <property type="match status" value="1"/>
</dbReference>
<dbReference type="EMBL" id="LAZR01058929">
    <property type="protein sequence ID" value="KKK68876.1"/>
    <property type="molecule type" value="Genomic_DNA"/>
</dbReference>
<dbReference type="InterPro" id="IPR036259">
    <property type="entry name" value="MFS_trans_sf"/>
</dbReference>
<feature type="transmembrane region" description="Helical" evidence="6">
    <location>
        <begin position="213"/>
        <end position="239"/>
    </location>
</feature>
<feature type="transmembrane region" description="Helical" evidence="6">
    <location>
        <begin position="259"/>
        <end position="283"/>
    </location>
</feature>
<dbReference type="PANTHER" id="PTHR23505:SF79">
    <property type="entry name" value="PROTEIN SPINSTER"/>
    <property type="match status" value="1"/>
</dbReference>
<evidence type="ECO:0000256" key="6">
    <source>
        <dbReference type="SAM" id="Phobius"/>
    </source>
</evidence>
<keyword evidence="5 6" id="KW-0472">Membrane</keyword>
<feature type="transmembrane region" description="Helical" evidence="6">
    <location>
        <begin position="85"/>
        <end position="104"/>
    </location>
</feature>
<feature type="transmembrane region" description="Helical" evidence="6">
    <location>
        <begin position="295"/>
        <end position="313"/>
    </location>
</feature>
<evidence type="ECO:0000256" key="1">
    <source>
        <dbReference type="ARBA" id="ARBA00004141"/>
    </source>
</evidence>
<feature type="transmembrane region" description="Helical" evidence="6">
    <location>
        <begin position="55"/>
        <end position="73"/>
    </location>
</feature>
<evidence type="ECO:0000256" key="3">
    <source>
        <dbReference type="ARBA" id="ARBA00022692"/>
    </source>
</evidence>
<evidence type="ECO:0000259" key="7">
    <source>
        <dbReference type="PROSITE" id="PS50850"/>
    </source>
</evidence>
<dbReference type="SUPFAM" id="SSF103473">
    <property type="entry name" value="MFS general substrate transporter"/>
    <property type="match status" value="1"/>
</dbReference>
<dbReference type="GO" id="GO:0016020">
    <property type="term" value="C:membrane"/>
    <property type="evidence" value="ECO:0007669"/>
    <property type="project" value="UniProtKB-SubCell"/>
</dbReference>
<evidence type="ECO:0000256" key="4">
    <source>
        <dbReference type="ARBA" id="ARBA00022989"/>
    </source>
</evidence>
<feature type="domain" description="Major facilitator superfamily (MFS) profile" evidence="7">
    <location>
        <begin position="19"/>
        <end position="377"/>
    </location>
</feature>
<keyword evidence="4 6" id="KW-1133">Transmembrane helix</keyword>
<sequence>QSSPSKKGGSMGKGRIWFALGVLFAINMLNFYDRLILGAVGEVVREEWELTDKQLGWLATAFILLYALIGVPLGRWADRGNRSHILAGGVALWSLLTAASGLARNFWQMFALRLAVGVGEATCAPTANSLIGDLFPARSRARALSIFMLGLPIGHALCYPISGFLAYNYGWRYAFYVALVPGLLCAVGAWIMREPVRGASETLNIGARRREGNPYLLVLGTPTMLWIIVSGVLLNFNMYTIGTYLTPYVMRVHGLNVQFAGYVSMVVYGLVGIPGMILGGMLGDMVIRRWRNGRLLIAATAIAIAAPCFYMALGQPVGETVFLGFTMSGWLAFSLLFGFGCMLLYVYYATVYSTIQDVIEPSLRATAMALYFCAMYA</sequence>
<dbReference type="InterPro" id="IPR020846">
    <property type="entry name" value="MFS_dom"/>
</dbReference>
<dbReference type="AlphaFoldDB" id="A0A0F9A9J4"/>
<feature type="transmembrane region" description="Helical" evidence="6">
    <location>
        <begin position="325"/>
        <end position="348"/>
    </location>
</feature>
<gene>
    <name evidence="8" type="ORF">LCGC14_2939660</name>
</gene>
<comment type="subcellular location">
    <subcellularLocation>
        <location evidence="1">Membrane</location>
        <topology evidence="1">Multi-pass membrane protein</topology>
    </subcellularLocation>
</comment>
<evidence type="ECO:0000256" key="5">
    <source>
        <dbReference type="ARBA" id="ARBA00023136"/>
    </source>
</evidence>
<reference evidence="8" key="1">
    <citation type="journal article" date="2015" name="Nature">
        <title>Complex archaea that bridge the gap between prokaryotes and eukaryotes.</title>
        <authorList>
            <person name="Spang A."/>
            <person name="Saw J.H."/>
            <person name="Jorgensen S.L."/>
            <person name="Zaremba-Niedzwiedzka K."/>
            <person name="Martijn J."/>
            <person name="Lind A.E."/>
            <person name="van Eijk R."/>
            <person name="Schleper C."/>
            <person name="Guy L."/>
            <person name="Ettema T.J."/>
        </authorList>
    </citation>
    <scope>NUCLEOTIDE SEQUENCE</scope>
</reference>
<organism evidence="8">
    <name type="scientific">marine sediment metagenome</name>
    <dbReference type="NCBI Taxonomy" id="412755"/>
    <lineage>
        <taxon>unclassified sequences</taxon>
        <taxon>metagenomes</taxon>
        <taxon>ecological metagenomes</taxon>
    </lineage>
</organism>